<dbReference type="PANTHER" id="PTHR18966">
    <property type="entry name" value="IONOTROPIC GLUTAMATE RECEPTOR"/>
    <property type="match status" value="1"/>
</dbReference>
<comment type="caution">
    <text evidence="13">The sequence shown here is derived from an EMBL/GenBank/DDBJ whole genome shotgun (WGS) entry which is preliminary data.</text>
</comment>
<dbReference type="InterPro" id="IPR015683">
    <property type="entry name" value="Ionotropic_Glu_rcpt"/>
</dbReference>
<protein>
    <recommendedName>
        <fullName evidence="15">Receptor ligand binding region domain-containing protein</fullName>
    </recommendedName>
</protein>
<sequence length="260" mass="28542">MGTRPGMISSLLRSEQSTMFIRVLAESLLNSESSYFNGALTDCNILNLITAHKLIKEEEVEVIVGLETWEEAVLVGDIGSRAQVPVLSFAAPAITPPLATTRWPFLVTLAKKDSQQMKCIVAIVGEKIYSNLTRVVVVVWLFIILVLNSSNTASSTSMLTLRRLGPNTTDMESLKRADLKIGCDGDSFVRAYLEQLLHFESCNIENVSSECKYGGEFKSNSIAAAFLELPCGEVFLTRYCKQFTTSTPTYRFGGLGFVGA</sequence>
<evidence type="ECO:0008006" key="15">
    <source>
        <dbReference type="Google" id="ProtNLM"/>
    </source>
</evidence>
<evidence type="ECO:0000313" key="13">
    <source>
        <dbReference type="EMBL" id="KAK8580627.1"/>
    </source>
</evidence>
<evidence type="ECO:0000256" key="6">
    <source>
        <dbReference type="ARBA" id="ARBA00023136"/>
    </source>
</evidence>
<evidence type="ECO:0000259" key="12">
    <source>
        <dbReference type="Pfam" id="PF01094"/>
    </source>
</evidence>
<dbReference type="SUPFAM" id="SSF53822">
    <property type="entry name" value="Periplasmic binding protein-like I"/>
    <property type="match status" value="1"/>
</dbReference>
<evidence type="ECO:0000256" key="1">
    <source>
        <dbReference type="ARBA" id="ARBA00004141"/>
    </source>
</evidence>
<accession>A0ABR2FIF9</accession>
<dbReference type="InterPro" id="IPR001828">
    <property type="entry name" value="ANF_lig-bd_rcpt"/>
</dbReference>
<dbReference type="Pfam" id="PF01094">
    <property type="entry name" value="ANF_receptor"/>
    <property type="match status" value="1"/>
</dbReference>
<keyword evidence="8" id="KW-0325">Glycoprotein</keyword>
<gene>
    <name evidence="13" type="ORF">V6N12_070888</name>
</gene>
<organism evidence="13 14">
    <name type="scientific">Hibiscus sabdariffa</name>
    <name type="common">roselle</name>
    <dbReference type="NCBI Taxonomy" id="183260"/>
    <lineage>
        <taxon>Eukaryota</taxon>
        <taxon>Viridiplantae</taxon>
        <taxon>Streptophyta</taxon>
        <taxon>Embryophyta</taxon>
        <taxon>Tracheophyta</taxon>
        <taxon>Spermatophyta</taxon>
        <taxon>Magnoliopsida</taxon>
        <taxon>eudicotyledons</taxon>
        <taxon>Gunneridae</taxon>
        <taxon>Pentapetalae</taxon>
        <taxon>rosids</taxon>
        <taxon>malvids</taxon>
        <taxon>Malvales</taxon>
        <taxon>Malvaceae</taxon>
        <taxon>Malvoideae</taxon>
        <taxon>Hibiscus</taxon>
    </lineage>
</organism>
<keyword evidence="7" id="KW-0675">Receptor</keyword>
<dbReference type="Gene3D" id="3.40.50.2300">
    <property type="match status" value="1"/>
</dbReference>
<evidence type="ECO:0000256" key="9">
    <source>
        <dbReference type="ARBA" id="ARBA00023286"/>
    </source>
</evidence>
<keyword evidence="5" id="KW-0406">Ion transport</keyword>
<evidence type="ECO:0000256" key="10">
    <source>
        <dbReference type="ARBA" id="ARBA00023303"/>
    </source>
</evidence>
<feature type="domain" description="Receptor ligand binding region" evidence="12">
    <location>
        <begin position="49"/>
        <end position="125"/>
    </location>
</feature>
<evidence type="ECO:0000256" key="2">
    <source>
        <dbReference type="ARBA" id="ARBA00022448"/>
    </source>
</evidence>
<keyword evidence="2" id="KW-0813">Transport</keyword>
<name>A0ABR2FIF9_9ROSI</name>
<evidence type="ECO:0000256" key="5">
    <source>
        <dbReference type="ARBA" id="ARBA00023065"/>
    </source>
</evidence>
<evidence type="ECO:0000256" key="3">
    <source>
        <dbReference type="ARBA" id="ARBA00022692"/>
    </source>
</evidence>
<comment type="subcellular location">
    <subcellularLocation>
        <location evidence="1">Membrane</location>
        <topology evidence="1">Multi-pass membrane protein</topology>
    </subcellularLocation>
</comment>
<dbReference type="InterPro" id="IPR001320">
    <property type="entry name" value="Iontro_rcpt_C"/>
</dbReference>
<evidence type="ECO:0000259" key="11">
    <source>
        <dbReference type="Pfam" id="PF00060"/>
    </source>
</evidence>
<keyword evidence="4" id="KW-1133">Transmembrane helix</keyword>
<keyword evidence="9" id="KW-1071">Ligand-gated ion channel</keyword>
<proteinExistence type="predicted"/>
<keyword evidence="3" id="KW-0812">Transmembrane</keyword>
<evidence type="ECO:0000256" key="8">
    <source>
        <dbReference type="ARBA" id="ARBA00023180"/>
    </source>
</evidence>
<reference evidence="13 14" key="1">
    <citation type="journal article" date="2024" name="G3 (Bethesda)">
        <title>Genome assembly of Hibiscus sabdariffa L. provides insights into metabolisms of medicinal natural products.</title>
        <authorList>
            <person name="Kim T."/>
        </authorList>
    </citation>
    <scope>NUCLEOTIDE SEQUENCE [LARGE SCALE GENOMIC DNA]</scope>
    <source>
        <strain evidence="13">TK-2024</strain>
        <tissue evidence="13">Old leaves</tissue>
    </source>
</reference>
<dbReference type="Pfam" id="PF00060">
    <property type="entry name" value="Lig_chan"/>
    <property type="match status" value="1"/>
</dbReference>
<evidence type="ECO:0000313" key="14">
    <source>
        <dbReference type="Proteomes" id="UP001472677"/>
    </source>
</evidence>
<keyword evidence="14" id="KW-1185">Reference proteome</keyword>
<feature type="domain" description="Ionotropic glutamate receptor C-terminal" evidence="11">
    <location>
        <begin position="126"/>
        <end position="200"/>
    </location>
</feature>
<dbReference type="EMBL" id="JBBPBM010000006">
    <property type="protein sequence ID" value="KAK8580627.1"/>
    <property type="molecule type" value="Genomic_DNA"/>
</dbReference>
<keyword evidence="10" id="KW-0407">Ion channel</keyword>
<dbReference type="InterPro" id="IPR028082">
    <property type="entry name" value="Peripla_BP_I"/>
</dbReference>
<evidence type="ECO:0000256" key="4">
    <source>
        <dbReference type="ARBA" id="ARBA00022989"/>
    </source>
</evidence>
<keyword evidence="6" id="KW-0472">Membrane</keyword>
<dbReference type="Proteomes" id="UP001472677">
    <property type="component" value="Unassembled WGS sequence"/>
</dbReference>
<evidence type="ECO:0000256" key="7">
    <source>
        <dbReference type="ARBA" id="ARBA00023170"/>
    </source>
</evidence>